<evidence type="ECO:0000256" key="4">
    <source>
        <dbReference type="ARBA" id="ARBA00022741"/>
    </source>
</evidence>
<dbReference type="SUPFAM" id="SSF52540">
    <property type="entry name" value="P-loop containing nucleoside triphosphate hydrolases"/>
    <property type="match status" value="1"/>
</dbReference>
<evidence type="ECO:0000256" key="6">
    <source>
        <dbReference type="ARBA" id="ARBA00022989"/>
    </source>
</evidence>
<feature type="domain" description="ABC transmembrane type-1" evidence="11">
    <location>
        <begin position="265"/>
        <end position="546"/>
    </location>
</feature>
<dbReference type="PANTHER" id="PTHR24221">
    <property type="entry name" value="ATP-BINDING CASSETTE SUB-FAMILY B"/>
    <property type="match status" value="1"/>
</dbReference>
<dbReference type="InterPro" id="IPR027417">
    <property type="entry name" value="P-loop_NTPase"/>
</dbReference>
<dbReference type="InterPro" id="IPR039421">
    <property type="entry name" value="Type_1_exporter"/>
</dbReference>
<organism evidence="12 13">
    <name type="scientific">Xylaria grammica</name>
    <dbReference type="NCBI Taxonomy" id="363999"/>
    <lineage>
        <taxon>Eukaryota</taxon>
        <taxon>Fungi</taxon>
        <taxon>Dikarya</taxon>
        <taxon>Ascomycota</taxon>
        <taxon>Pezizomycotina</taxon>
        <taxon>Sordariomycetes</taxon>
        <taxon>Xylariomycetidae</taxon>
        <taxon>Xylariales</taxon>
        <taxon>Xylariaceae</taxon>
        <taxon>Xylaria</taxon>
    </lineage>
</organism>
<evidence type="ECO:0000256" key="8">
    <source>
        <dbReference type="ARBA" id="ARBA00024363"/>
    </source>
</evidence>
<feature type="transmembrane region" description="Helical" evidence="9">
    <location>
        <begin position="377"/>
        <end position="397"/>
    </location>
</feature>
<evidence type="ECO:0000313" key="13">
    <source>
        <dbReference type="Proteomes" id="UP000286045"/>
    </source>
</evidence>
<sequence length="823" mass="92218">MASQYLFAPFVFPSLITMFLTSDVLSWAYPASLCVGYTASHIYRAVNPRSTPVTISRSLSNIRILQILHSLLVFTIAATIVFTSFVVIQSDYDDEWYSKSYISSNCAVGLFYLAALLPDPHTPYAASGVSSNLWLISLIYEVAWLVNNLVANMPTREASDAFLTTTAVIRVAIFLAMLVFYFGTKRELVYEEGMLPDENCPLLVETLHANARTQNHKSSEAANITQARRNDAQTTTWLDYIMGFSQLFPFLWPADSRRLQLRAMVCFLLLILQRIINILAPHQLGVVVASLGSGKIPHKQILLYILYRGLQGQQGVIGSVRALLWIPISQSTYRRLSSATFAHVLQLSLDFHISKRVGEIMSALSKGGALNTFLDGFAFHLFPMVADLWIAAGYFLIEFGPFYALMVISVTWFYIYITIYMAVYRGRARRDMALREREMEASKTDALLSYETVHHSGAIHTEISRYEGLMHPYQRAEYRVLFSLNALNAVQNGVFTLGTLLLCYLNAFQISTDLQQVPMFVTLLTYLAQLQAPLNFFGSFYTQVQNNLVDAERMLELFKEQPTVTDQSDAVTINNCRGKISFSNVSFTYGGHQTPSLRDVSFDTPPGSHTAIVGESGSGKSTIFKLLFRFYDVGAGSIKIDDLDIRTMRIESLRSHIGVVPQDIILFNDSLMNNIQYSRPEASKEEIYGVCRAASIHDRILNLPHGYSTVVGERGLKLSGGERQRIAMARAFLRSPRVLMLDEATSSLDSATEKVIQESLENVSKGKTTISIALSTITKADQIIVLQRGQVVEKGNHSELLSRKGVYAQMWEKQTQTINEFST</sequence>
<name>A0A439D2P9_9PEZI</name>
<feature type="transmembrane region" description="Helical" evidence="9">
    <location>
        <begin position="67"/>
        <end position="88"/>
    </location>
</feature>
<dbReference type="InterPro" id="IPR011527">
    <property type="entry name" value="ABC1_TM_dom"/>
</dbReference>
<evidence type="ECO:0008006" key="14">
    <source>
        <dbReference type="Google" id="ProtNLM"/>
    </source>
</evidence>
<evidence type="ECO:0000256" key="7">
    <source>
        <dbReference type="ARBA" id="ARBA00023136"/>
    </source>
</evidence>
<dbReference type="GO" id="GO:0005524">
    <property type="term" value="F:ATP binding"/>
    <property type="evidence" value="ECO:0007669"/>
    <property type="project" value="UniProtKB-KW"/>
</dbReference>
<dbReference type="SMART" id="SM00382">
    <property type="entry name" value="AAA"/>
    <property type="match status" value="1"/>
</dbReference>
<feature type="transmembrane region" description="Helical" evidence="9">
    <location>
        <begin position="124"/>
        <end position="146"/>
    </location>
</feature>
<dbReference type="SUPFAM" id="SSF90123">
    <property type="entry name" value="ABC transporter transmembrane region"/>
    <property type="match status" value="1"/>
</dbReference>
<comment type="caution">
    <text evidence="12">The sequence shown here is derived from an EMBL/GenBank/DDBJ whole genome shotgun (WGS) entry which is preliminary data.</text>
</comment>
<dbReference type="CDD" id="cd18583">
    <property type="entry name" value="ABC_6TM_HMT1"/>
    <property type="match status" value="1"/>
</dbReference>
<keyword evidence="4" id="KW-0547">Nucleotide-binding</keyword>
<dbReference type="Gene3D" id="1.20.1560.10">
    <property type="entry name" value="ABC transporter type 1, transmembrane domain"/>
    <property type="match status" value="1"/>
</dbReference>
<dbReference type="PROSITE" id="PS50929">
    <property type="entry name" value="ABC_TM1F"/>
    <property type="match status" value="1"/>
</dbReference>
<comment type="similarity">
    <text evidence="8">Belongs to the ABC transporter superfamily. ABCB family. Heavy Metal importer (TC 3.A.1.210) subfamily.</text>
</comment>
<dbReference type="Pfam" id="PF00005">
    <property type="entry name" value="ABC_tran"/>
    <property type="match status" value="1"/>
</dbReference>
<evidence type="ECO:0000259" key="10">
    <source>
        <dbReference type="PROSITE" id="PS50893"/>
    </source>
</evidence>
<feature type="transmembrane region" description="Helical" evidence="9">
    <location>
        <begin position="161"/>
        <end position="182"/>
    </location>
</feature>
<gene>
    <name evidence="12" type="ORF">EKO27_g6420</name>
</gene>
<comment type="subcellular location">
    <subcellularLocation>
        <location evidence="1">Membrane</location>
        <topology evidence="1">Multi-pass membrane protein</topology>
    </subcellularLocation>
</comment>
<dbReference type="Proteomes" id="UP000286045">
    <property type="component" value="Unassembled WGS sequence"/>
</dbReference>
<evidence type="ECO:0000256" key="2">
    <source>
        <dbReference type="ARBA" id="ARBA00022448"/>
    </source>
</evidence>
<dbReference type="InterPro" id="IPR036640">
    <property type="entry name" value="ABC1_TM_sf"/>
</dbReference>
<dbReference type="GO" id="GO:0005774">
    <property type="term" value="C:vacuolar membrane"/>
    <property type="evidence" value="ECO:0007669"/>
    <property type="project" value="TreeGrafter"/>
</dbReference>
<dbReference type="PROSITE" id="PS50893">
    <property type="entry name" value="ABC_TRANSPORTER_2"/>
    <property type="match status" value="1"/>
</dbReference>
<dbReference type="FunFam" id="3.40.50.300:FF:000287">
    <property type="entry name" value="Multidrug ABC transporter ATP-binding protein"/>
    <property type="match status" value="1"/>
</dbReference>
<dbReference type="GO" id="GO:0140359">
    <property type="term" value="F:ABC-type transporter activity"/>
    <property type="evidence" value="ECO:0007669"/>
    <property type="project" value="InterPro"/>
</dbReference>
<accession>A0A439D2P9</accession>
<dbReference type="InterPro" id="IPR017871">
    <property type="entry name" value="ABC_transporter-like_CS"/>
</dbReference>
<dbReference type="Pfam" id="PF00664">
    <property type="entry name" value="ABC_membrane"/>
    <property type="match status" value="1"/>
</dbReference>
<protein>
    <recommendedName>
        <fullName evidence="14">ABC transporter domain-containing protein</fullName>
    </recommendedName>
</protein>
<feature type="transmembrane region" description="Helical" evidence="9">
    <location>
        <begin position="403"/>
        <end position="423"/>
    </location>
</feature>
<proteinExistence type="inferred from homology"/>
<evidence type="ECO:0000256" key="3">
    <source>
        <dbReference type="ARBA" id="ARBA00022692"/>
    </source>
</evidence>
<dbReference type="AlphaFoldDB" id="A0A439D2P9"/>
<dbReference type="InterPro" id="IPR003593">
    <property type="entry name" value="AAA+_ATPase"/>
</dbReference>
<keyword evidence="13" id="KW-1185">Reference proteome</keyword>
<dbReference type="InterPro" id="IPR003439">
    <property type="entry name" value="ABC_transporter-like_ATP-bd"/>
</dbReference>
<dbReference type="GO" id="GO:0016887">
    <property type="term" value="F:ATP hydrolysis activity"/>
    <property type="evidence" value="ECO:0007669"/>
    <property type="project" value="InterPro"/>
</dbReference>
<dbReference type="Gene3D" id="3.40.50.300">
    <property type="entry name" value="P-loop containing nucleotide triphosphate hydrolases"/>
    <property type="match status" value="1"/>
</dbReference>
<feature type="domain" description="ABC transporter" evidence="10">
    <location>
        <begin position="580"/>
        <end position="813"/>
    </location>
</feature>
<keyword evidence="3 9" id="KW-0812">Transmembrane</keyword>
<evidence type="ECO:0000256" key="1">
    <source>
        <dbReference type="ARBA" id="ARBA00004141"/>
    </source>
</evidence>
<dbReference type="PROSITE" id="PS00211">
    <property type="entry name" value="ABC_TRANSPORTER_1"/>
    <property type="match status" value="1"/>
</dbReference>
<evidence type="ECO:0000259" key="11">
    <source>
        <dbReference type="PROSITE" id="PS50929"/>
    </source>
</evidence>
<keyword evidence="7 9" id="KW-0472">Membrane</keyword>
<dbReference type="PANTHER" id="PTHR24221:SF651">
    <property type="entry name" value="HEAVY METAL TOLERANCE PROTEIN"/>
    <property type="match status" value="1"/>
</dbReference>
<dbReference type="EMBL" id="RYZI01000188">
    <property type="protein sequence ID" value="RWA08688.1"/>
    <property type="molecule type" value="Genomic_DNA"/>
</dbReference>
<evidence type="ECO:0000256" key="9">
    <source>
        <dbReference type="SAM" id="Phobius"/>
    </source>
</evidence>
<evidence type="ECO:0000256" key="5">
    <source>
        <dbReference type="ARBA" id="ARBA00022840"/>
    </source>
</evidence>
<keyword evidence="6 9" id="KW-1133">Transmembrane helix</keyword>
<keyword evidence="2" id="KW-0813">Transport</keyword>
<reference evidence="12 13" key="1">
    <citation type="submission" date="2018-12" db="EMBL/GenBank/DDBJ databases">
        <title>Draft genome sequence of Xylaria grammica IHI A82.</title>
        <authorList>
            <person name="Buettner E."/>
            <person name="Kellner H."/>
        </authorList>
    </citation>
    <scope>NUCLEOTIDE SEQUENCE [LARGE SCALE GENOMIC DNA]</scope>
    <source>
        <strain evidence="12 13">IHI A82</strain>
    </source>
</reference>
<keyword evidence="5" id="KW-0067">ATP-binding</keyword>
<feature type="transmembrane region" description="Helical" evidence="9">
    <location>
        <begin position="100"/>
        <end position="117"/>
    </location>
</feature>
<evidence type="ECO:0000313" key="12">
    <source>
        <dbReference type="EMBL" id="RWA08688.1"/>
    </source>
</evidence>